<dbReference type="InterPro" id="IPR009045">
    <property type="entry name" value="Zn_M74/Hedgehog-like"/>
</dbReference>
<dbReference type="Gene3D" id="3.30.1380.10">
    <property type="match status" value="1"/>
</dbReference>
<protein>
    <submittedName>
        <fullName evidence="2">Peptidase M15</fullName>
    </submittedName>
</protein>
<name>A0A244CTH5_PSEDV</name>
<dbReference type="GO" id="GO:0008233">
    <property type="term" value="F:peptidase activity"/>
    <property type="evidence" value="ECO:0007669"/>
    <property type="project" value="InterPro"/>
</dbReference>
<dbReference type="InterPro" id="IPR052179">
    <property type="entry name" value="DD-CPase-like"/>
</dbReference>
<gene>
    <name evidence="2" type="ORF">B1199_01045</name>
</gene>
<feature type="domain" description="D-alanyl-D-alanine carboxypeptidase-like core" evidence="1">
    <location>
        <begin position="20"/>
        <end position="173"/>
    </location>
</feature>
<dbReference type="OrthoDB" id="9792074at2"/>
<dbReference type="RefSeq" id="WP_086742278.1">
    <property type="nucleotide sequence ID" value="NZ_MWPV01000001.1"/>
</dbReference>
<dbReference type="Proteomes" id="UP000194841">
    <property type="component" value="Unassembled WGS sequence"/>
</dbReference>
<dbReference type="CDD" id="cd14847">
    <property type="entry name" value="DD-carboxypeptidase_like"/>
    <property type="match status" value="1"/>
</dbReference>
<dbReference type="AlphaFoldDB" id="A0A244CTH5"/>
<dbReference type="GO" id="GO:0006508">
    <property type="term" value="P:proteolysis"/>
    <property type="evidence" value="ECO:0007669"/>
    <property type="project" value="InterPro"/>
</dbReference>
<dbReference type="InterPro" id="IPR003709">
    <property type="entry name" value="VanY-like_core_dom"/>
</dbReference>
<evidence type="ECO:0000313" key="3">
    <source>
        <dbReference type="Proteomes" id="UP000194841"/>
    </source>
</evidence>
<dbReference type="EMBL" id="MWPV01000001">
    <property type="protein sequence ID" value="OUL58901.1"/>
    <property type="molecule type" value="Genomic_DNA"/>
</dbReference>
<comment type="caution">
    <text evidence="2">The sequence shown here is derived from an EMBL/GenBank/DDBJ whole genome shotgun (WGS) entry which is preliminary data.</text>
</comment>
<organism evidence="2 3">
    <name type="scientific">Pseudoalteromonas ulvae</name>
    <dbReference type="NCBI Taxonomy" id="107327"/>
    <lineage>
        <taxon>Bacteria</taxon>
        <taxon>Pseudomonadati</taxon>
        <taxon>Pseudomonadota</taxon>
        <taxon>Gammaproteobacteria</taxon>
        <taxon>Alteromonadales</taxon>
        <taxon>Pseudoalteromonadaceae</taxon>
        <taxon>Pseudoalteromonas</taxon>
    </lineage>
</organism>
<proteinExistence type="predicted"/>
<dbReference type="SUPFAM" id="SSF55166">
    <property type="entry name" value="Hedgehog/DD-peptidase"/>
    <property type="match status" value="1"/>
</dbReference>
<reference evidence="2 3" key="1">
    <citation type="submission" date="2017-02" db="EMBL/GenBank/DDBJ databases">
        <title>Pseudoalteromonas ulvae TC14 Genome.</title>
        <authorList>
            <person name="Molmeret M."/>
        </authorList>
    </citation>
    <scope>NUCLEOTIDE SEQUENCE [LARGE SCALE GENOMIC DNA]</scope>
    <source>
        <strain evidence="2">TC14</strain>
    </source>
</reference>
<keyword evidence="3" id="KW-1185">Reference proteome</keyword>
<dbReference type="Pfam" id="PF02557">
    <property type="entry name" value="VanY"/>
    <property type="match status" value="1"/>
</dbReference>
<evidence type="ECO:0000259" key="1">
    <source>
        <dbReference type="Pfam" id="PF02557"/>
    </source>
</evidence>
<accession>A0A244CTH5</accession>
<dbReference type="PANTHER" id="PTHR34385:SF1">
    <property type="entry name" value="PEPTIDOGLYCAN L-ALANYL-D-GLUTAMATE ENDOPEPTIDASE CWLK"/>
    <property type="match status" value="1"/>
</dbReference>
<evidence type="ECO:0000313" key="2">
    <source>
        <dbReference type="EMBL" id="OUL58901.1"/>
    </source>
</evidence>
<dbReference type="PANTHER" id="PTHR34385">
    <property type="entry name" value="D-ALANYL-D-ALANINE CARBOXYPEPTIDASE"/>
    <property type="match status" value="1"/>
</dbReference>
<sequence length="224" mass="25485">MMSTIACGTHEDHLTDFQGHLVHTAIVPDLIRLHAAAQKAGFSLAIASSFRSFERQLIIWNNKFNGVRPVLDKYEQQVDMSQLSERERVFAILLFSALPGASRHHWGTDLDIYDSNAVSDDYQVKLEQHEYEKGGPFYSFNLWLNEQLPDLGFFKPYHSYSGGVAAEPWHISHIRQSEHIAEQLDVNVLTQVLNQADIAGKAEILKHLPEIYQQYIVNINAPNT</sequence>